<accession>A0AAD6Y3K9</accession>
<sequence length="265" mass="29083">MACKPKCQAWAGDATKIHAHAETSQLARAQAKKLTLEVAPCFQLTTVMSGVSPETEWACPECGKQITGRPPNHIEAAAIECDYPPLGWPGAHGRDRGLITCRDVPSETESRVRREMPLITGTDVNKTSKAGRARYQANPLRDSGKDVEVVSRWGRSRWSRQPAYTIMREFYVPFLALSLSSGKHAYATKSMNISAVREPWKLVVATSSRGLQPALPSSIHSLSSTSLSVNALSSSAPRNPTQGFWDNWISFAVRQLRPELLQGLA</sequence>
<dbReference type="EMBL" id="JARJCW010000116">
    <property type="protein sequence ID" value="KAJ7192748.1"/>
    <property type="molecule type" value="Genomic_DNA"/>
</dbReference>
<organism evidence="1 2">
    <name type="scientific">Mycena pura</name>
    <dbReference type="NCBI Taxonomy" id="153505"/>
    <lineage>
        <taxon>Eukaryota</taxon>
        <taxon>Fungi</taxon>
        <taxon>Dikarya</taxon>
        <taxon>Basidiomycota</taxon>
        <taxon>Agaricomycotina</taxon>
        <taxon>Agaricomycetes</taxon>
        <taxon>Agaricomycetidae</taxon>
        <taxon>Agaricales</taxon>
        <taxon>Marasmiineae</taxon>
        <taxon>Mycenaceae</taxon>
        <taxon>Mycena</taxon>
    </lineage>
</organism>
<proteinExistence type="predicted"/>
<evidence type="ECO:0000313" key="1">
    <source>
        <dbReference type="EMBL" id="KAJ7192748.1"/>
    </source>
</evidence>
<evidence type="ECO:0000313" key="2">
    <source>
        <dbReference type="Proteomes" id="UP001219525"/>
    </source>
</evidence>
<protein>
    <submittedName>
        <fullName evidence="1">Uncharacterized protein</fullName>
    </submittedName>
</protein>
<name>A0AAD6Y3K9_9AGAR</name>
<gene>
    <name evidence="1" type="ORF">GGX14DRAFT_406129</name>
</gene>
<reference evidence="1" key="1">
    <citation type="submission" date="2023-03" db="EMBL/GenBank/DDBJ databases">
        <title>Massive genome expansion in bonnet fungi (Mycena s.s.) driven by repeated elements and novel gene families across ecological guilds.</title>
        <authorList>
            <consortium name="Lawrence Berkeley National Laboratory"/>
            <person name="Harder C.B."/>
            <person name="Miyauchi S."/>
            <person name="Viragh M."/>
            <person name="Kuo A."/>
            <person name="Thoen E."/>
            <person name="Andreopoulos B."/>
            <person name="Lu D."/>
            <person name="Skrede I."/>
            <person name="Drula E."/>
            <person name="Henrissat B."/>
            <person name="Morin E."/>
            <person name="Kohler A."/>
            <person name="Barry K."/>
            <person name="LaButti K."/>
            <person name="Morin E."/>
            <person name="Salamov A."/>
            <person name="Lipzen A."/>
            <person name="Mereny Z."/>
            <person name="Hegedus B."/>
            <person name="Baldrian P."/>
            <person name="Stursova M."/>
            <person name="Weitz H."/>
            <person name="Taylor A."/>
            <person name="Grigoriev I.V."/>
            <person name="Nagy L.G."/>
            <person name="Martin F."/>
            <person name="Kauserud H."/>
        </authorList>
    </citation>
    <scope>NUCLEOTIDE SEQUENCE</scope>
    <source>
        <strain evidence="1">9144</strain>
    </source>
</reference>
<keyword evidence="2" id="KW-1185">Reference proteome</keyword>
<comment type="caution">
    <text evidence="1">The sequence shown here is derived from an EMBL/GenBank/DDBJ whole genome shotgun (WGS) entry which is preliminary data.</text>
</comment>
<dbReference type="Proteomes" id="UP001219525">
    <property type="component" value="Unassembled WGS sequence"/>
</dbReference>
<dbReference type="AlphaFoldDB" id="A0AAD6Y3K9"/>